<gene>
    <name evidence="2" type="ORF">Nkreftii_002143</name>
</gene>
<evidence type="ECO:0000313" key="3">
    <source>
        <dbReference type="Proteomes" id="UP000593737"/>
    </source>
</evidence>
<feature type="compositionally biased region" description="Basic residues" evidence="1">
    <location>
        <begin position="108"/>
        <end position="118"/>
    </location>
</feature>
<dbReference type="KEGG" id="nkf:Nkreftii_002143"/>
<dbReference type="Proteomes" id="UP000593737">
    <property type="component" value="Chromosome"/>
</dbReference>
<feature type="compositionally biased region" description="Polar residues" evidence="1">
    <location>
        <begin position="97"/>
        <end position="107"/>
    </location>
</feature>
<organism evidence="2 3">
    <name type="scientific">Candidatus Nitrospira kreftii</name>
    <dbReference type="NCBI Taxonomy" id="2652173"/>
    <lineage>
        <taxon>Bacteria</taxon>
        <taxon>Pseudomonadati</taxon>
        <taxon>Nitrospirota</taxon>
        <taxon>Nitrospiria</taxon>
        <taxon>Nitrospirales</taxon>
        <taxon>Nitrospiraceae</taxon>
        <taxon>Nitrospira</taxon>
    </lineage>
</organism>
<sequence length="118" mass="13257">MNSGLIRLIRVGEIPLQLRRNREPLGERSQALEELGPFLRRHREADAQPSRIGHQIRPDEKDSIPDGPQPPFKPARGQDRLPKSHQQIVEDAASAEGGTTATRAKSSTPRRHLKMSCR</sequence>
<proteinExistence type="predicted"/>
<feature type="region of interest" description="Disordered" evidence="1">
    <location>
        <begin position="39"/>
        <end position="118"/>
    </location>
</feature>
<dbReference type="EMBL" id="CP047423">
    <property type="protein sequence ID" value="QPD04369.1"/>
    <property type="molecule type" value="Genomic_DNA"/>
</dbReference>
<name>A0A7S8FE37_9BACT</name>
<evidence type="ECO:0000313" key="2">
    <source>
        <dbReference type="EMBL" id="QPD04369.1"/>
    </source>
</evidence>
<reference evidence="2 3" key="1">
    <citation type="journal article" date="2020" name="ISME J.">
        <title>Enrichment and physiological characterization of a novel comammox Nitrospira indicates ammonium inhibition of complete nitrification.</title>
        <authorList>
            <person name="Sakoula D."/>
            <person name="Koch H."/>
            <person name="Frank J."/>
            <person name="Jetten M.S.M."/>
            <person name="van Kessel M.A.H.J."/>
            <person name="Lucker S."/>
        </authorList>
    </citation>
    <scope>NUCLEOTIDE SEQUENCE [LARGE SCALE GENOMIC DNA]</scope>
    <source>
        <strain evidence="2">Comreactor17</strain>
    </source>
</reference>
<protein>
    <submittedName>
        <fullName evidence="2">Uncharacterized protein</fullName>
    </submittedName>
</protein>
<evidence type="ECO:0000256" key="1">
    <source>
        <dbReference type="SAM" id="MobiDB-lite"/>
    </source>
</evidence>
<accession>A0A7S8FE37</accession>
<dbReference type="AlphaFoldDB" id="A0A7S8FE37"/>